<dbReference type="PROSITE" id="PS51060">
    <property type="entry name" value="PARP_ALPHA_HD"/>
    <property type="match status" value="1"/>
</dbReference>
<keyword evidence="13" id="KW-0677">Repeat</keyword>
<dbReference type="PROSITE" id="PS51977">
    <property type="entry name" value="WGR"/>
    <property type="match status" value="1"/>
</dbReference>
<dbReference type="GO" id="GO:0006302">
    <property type="term" value="P:double-strand break repair"/>
    <property type="evidence" value="ECO:0007669"/>
    <property type="project" value="TreeGrafter"/>
</dbReference>
<dbReference type="PANTHER" id="PTHR10459">
    <property type="entry name" value="DNA LIGASE"/>
    <property type="match status" value="1"/>
</dbReference>
<dbReference type="InParanoid" id="E4X4T8"/>
<evidence type="ECO:0000256" key="24">
    <source>
        <dbReference type="ARBA" id="ARBA00023242"/>
    </source>
</evidence>
<dbReference type="SUPFAM" id="SSF142921">
    <property type="entry name" value="WGR domain-like"/>
    <property type="match status" value="1"/>
</dbReference>
<dbReference type="SUPFAM" id="SSF56399">
    <property type="entry name" value="ADP-ribosylation"/>
    <property type="match status" value="1"/>
</dbReference>
<dbReference type="SUPFAM" id="SSF47587">
    <property type="entry name" value="Domain of poly(ADP-ribose) polymerase"/>
    <property type="match status" value="1"/>
</dbReference>
<keyword evidence="39" id="KW-1185">Reference proteome</keyword>
<dbReference type="GO" id="GO:0140807">
    <property type="term" value="F:NAD+-protein-glutamate ADP-ribosyltransferase activity"/>
    <property type="evidence" value="ECO:0007669"/>
    <property type="project" value="RHEA"/>
</dbReference>
<dbReference type="InterPro" id="IPR001510">
    <property type="entry name" value="Znf_PARP"/>
</dbReference>
<evidence type="ECO:0000256" key="22">
    <source>
        <dbReference type="ARBA" id="ARBA00023163"/>
    </source>
</evidence>
<evidence type="ECO:0000256" key="12">
    <source>
        <dbReference type="ARBA" id="ARBA00022723"/>
    </source>
</evidence>
<reference evidence="38" key="1">
    <citation type="journal article" date="2010" name="Science">
        <title>Plasticity of animal genome architecture unmasked by rapid evolution of a pelagic tunicate.</title>
        <authorList>
            <person name="Denoeud F."/>
            <person name="Henriet S."/>
            <person name="Mungpakdee S."/>
            <person name="Aury J.M."/>
            <person name="Da Silva C."/>
            <person name="Brinkmann H."/>
            <person name="Mikhaleva J."/>
            <person name="Olsen L.C."/>
            <person name="Jubin C."/>
            <person name="Canestro C."/>
            <person name="Bouquet J.M."/>
            <person name="Danks G."/>
            <person name="Poulain J."/>
            <person name="Campsteijn C."/>
            <person name="Adamski M."/>
            <person name="Cross I."/>
            <person name="Yadetie F."/>
            <person name="Muffato M."/>
            <person name="Louis A."/>
            <person name="Butcher S."/>
            <person name="Tsagkogeorga G."/>
            <person name="Konrad A."/>
            <person name="Singh S."/>
            <person name="Jensen M.F."/>
            <person name="Cong E.H."/>
            <person name="Eikeseth-Otteraa H."/>
            <person name="Noel B."/>
            <person name="Anthouard V."/>
            <person name="Porcel B.M."/>
            <person name="Kachouri-Lafond R."/>
            <person name="Nishino A."/>
            <person name="Ugolini M."/>
            <person name="Chourrout P."/>
            <person name="Nishida H."/>
            <person name="Aasland R."/>
            <person name="Huzurbazar S."/>
            <person name="Westhof E."/>
            <person name="Delsuc F."/>
            <person name="Lehrach H."/>
            <person name="Reinhardt R."/>
            <person name="Weissenbach J."/>
            <person name="Roy S.W."/>
            <person name="Artiguenave F."/>
            <person name="Postlethwait J.H."/>
            <person name="Manak J.R."/>
            <person name="Thompson E.M."/>
            <person name="Jaillon O."/>
            <person name="Du Pasquier L."/>
            <person name="Boudinot P."/>
            <person name="Liberles D.A."/>
            <person name="Volff J.N."/>
            <person name="Philippe H."/>
            <person name="Lenhard B."/>
            <person name="Roest Crollius H."/>
            <person name="Wincker P."/>
            <person name="Chourrout D."/>
        </authorList>
    </citation>
    <scope>NUCLEOTIDE SEQUENCE [LARGE SCALE GENOMIC DNA]</scope>
</reference>
<evidence type="ECO:0000256" key="2">
    <source>
        <dbReference type="ARBA" id="ARBA00004514"/>
    </source>
</evidence>
<dbReference type="InterPro" id="IPR050800">
    <property type="entry name" value="ARTD/PARP"/>
</dbReference>
<evidence type="ECO:0000256" key="8">
    <source>
        <dbReference type="ARBA" id="ARBA00022588"/>
    </source>
</evidence>
<dbReference type="Gene3D" id="1.20.142.10">
    <property type="entry name" value="Poly(ADP-ribose) polymerase, regulatory domain"/>
    <property type="match status" value="1"/>
</dbReference>
<dbReference type="Pfam" id="PF02877">
    <property type="entry name" value="PARP_reg"/>
    <property type="match status" value="1"/>
</dbReference>
<dbReference type="InterPro" id="IPR012982">
    <property type="entry name" value="PARP1-like_PADR1_Zn_ribbon"/>
</dbReference>
<dbReference type="Pfam" id="PF00644">
    <property type="entry name" value="PARP"/>
    <property type="match status" value="1"/>
</dbReference>
<keyword evidence="7" id="KW-0021">Allosteric enzyme</keyword>
<dbReference type="GO" id="GO:0016779">
    <property type="term" value="F:nucleotidyltransferase activity"/>
    <property type="evidence" value="ECO:0007669"/>
    <property type="project" value="UniProtKB-KW"/>
</dbReference>
<comment type="catalytic activity">
    <reaction evidence="28 32">
        <text>NAD(+) + (ADP-D-ribosyl)n-acceptor = nicotinamide + (ADP-D-ribosyl)n+1-acceptor + H(+).</text>
        <dbReference type="EC" id="2.4.2.30"/>
    </reaction>
</comment>
<keyword evidence="9 32" id="KW-0328">Glycosyltransferase</keyword>
<comment type="subcellular location">
    <subcellularLocation>
        <location evidence="1">Chromosome</location>
    </subcellularLocation>
    <subcellularLocation>
        <location evidence="2">Cytoplasm</location>
        <location evidence="2">Cytosol</location>
    </subcellularLocation>
    <subcellularLocation>
        <location evidence="3">Nucleus</location>
        <location evidence="3">Nucleolus</location>
    </subcellularLocation>
</comment>
<evidence type="ECO:0000256" key="10">
    <source>
        <dbReference type="ARBA" id="ARBA00022679"/>
    </source>
</evidence>
<keyword evidence="24 32" id="KW-0539">Nucleus</keyword>
<keyword evidence="18" id="KW-0391">Immunity</keyword>
<evidence type="ECO:0000256" key="16">
    <source>
        <dbReference type="ARBA" id="ARBA00022771"/>
    </source>
</evidence>
<accession>E4X4T8</accession>
<gene>
    <name evidence="38" type="ORF">GSOID_T00002160001</name>
</gene>
<evidence type="ECO:0000256" key="26">
    <source>
        <dbReference type="ARBA" id="ARBA00024164"/>
    </source>
</evidence>
<evidence type="ECO:0000256" key="29">
    <source>
        <dbReference type="ARBA" id="ARBA00048241"/>
    </source>
</evidence>
<dbReference type="Pfam" id="PF05406">
    <property type="entry name" value="WGR"/>
    <property type="match status" value="1"/>
</dbReference>
<dbReference type="Pfam" id="PF00645">
    <property type="entry name" value="zf-PARP"/>
    <property type="match status" value="2"/>
</dbReference>
<keyword evidence="4" id="KW-0158">Chromosome</keyword>
<dbReference type="GO" id="GO:0005694">
    <property type="term" value="C:chromosome"/>
    <property type="evidence" value="ECO:0007669"/>
    <property type="project" value="UniProtKB-SubCell"/>
</dbReference>
<keyword evidence="14" id="KW-0227">DNA damage</keyword>
<evidence type="ECO:0000256" key="30">
    <source>
        <dbReference type="ARBA" id="ARBA00048339"/>
    </source>
</evidence>
<dbReference type="InterPro" id="IPR036930">
    <property type="entry name" value="WGR_dom_sf"/>
</dbReference>
<dbReference type="GO" id="GO:0003950">
    <property type="term" value="F:NAD+ poly-ADP-ribosyltransferase activity"/>
    <property type="evidence" value="ECO:0007669"/>
    <property type="project" value="UniProtKB-UniRule"/>
</dbReference>
<dbReference type="Gene3D" id="2.20.25.630">
    <property type="match status" value="1"/>
</dbReference>
<keyword evidence="23" id="KW-0234">DNA repair</keyword>
<evidence type="ECO:0000256" key="13">
    <source>
        <dbReference type="ARBA" id="ARBA00022737"/>
    </source>
</evidence>
<evidence type="ECO:0000313" key="38">
    <source>
        <dbReference type="EMBL" id="CBY18306.1"/>
    </source>
</evidence>
<evidence type="ECO:0000256" key="20">
    <source>
        <dbReference type="ARBA" id="ARBA00023027"/>
    </source>
</evidence>
<sequence>MELGDHLPFKTEYSKSNRASCKICKSKIDKDVVRMARMMKSRHHDGVDPNWAHFDCFFGKAKQWGLKTGEIDKIEGFHSLRLDDQERLKEATEKIGGPVTKGKGKSARTVLDDFEIGYAPSARAKCRREDCQTEKIEKDELRIGAKMVDPEKPHLGPIPRWHHVGCFKKVRNNVGWEDSYTADMISGFAGLDKDAQDQVRKLLKPKKSKVKAEKGVKAEVKIEPKEADPDQAALKKQNKLLWAIKDKIDAQLTASGIKDLLSTNKVDIPDGKARQLDYVADLLLFGRLPKCKNCGNGNLRVSSKGYYACNGSISGFTKCDYVSTEAGRAAPKIPAFLKEASDYLAKFKFDSDLKRVFPKASFMPPLTEMKVFILGKAKGTKAALEEEIKKLGGTVTTVLNETVHFCIVENDQFEAMSEDKNHKFHDKFGKCETLDLVIVSREILSSLKTAAPKLGERRADVMAYVAKHKLSSFGQYKQPGKRKRVDVAEEAKMRESKKIKLTVQNGGAIDPEAYEEVPEGSSIFEYKGKIYTAMMTAVDLKRDKNSYYKLQGIQNKSKTRYFLFRSWGRIGSDAIGGVKIQNFHSMENCAREFELLFEEKSGNNFHAKEYIKLPNHMFPLEMDYGVEDKKVDLSAEHEVKSELAPEVQNLIKLIFNVKKMQKSLVEMDLDLEKMPLGKLSKDQLKKAWSVLNEILAQLKEDDKKENMSLIRDKSTRFYHLVPHVLKFGETLPLLKTEEMVKAKIEVVDQLIEIETAYSILDGVKEEKAEKNPIDTHYEKLKTNISVLGQDEDEFAIIDEYVKTTHAKTHQDYSLEINTVFKIDRNKEAKKFKPFSKFENRQLLWHGSRLTNYAGILSQGLRIAPPEAPVTGYMFGKGIYFADMVSKSANYCFASPDNSRGLLLLGEVALGNMHELKAAEYIEKLPKGCHSVKGLGSTEPDPACVRELPNGTKVPCGKGVPSNADNTSLLYNEYIVYDAAQVNLKYLIDFKFKFKETLPW</sequence>
<evidence type="ECO:0000256" key="17">
    <source>
        <dbReference type="ARBA" id="ARBA00022833"/>
    </source>
</evidence>
<dbReference type="AlphaFoldDB" id="E4X4T8"/>
<name>E4X4T8_OIKDI</name>
<evidence type="ECO:0000256" key="18">
    <source>
        <dbReference type="ARBA" id="ARBA00022859"/>
    </source>
</evidence>
<dbReference type="CDD" id="cd08001">
    <property type="entry name" value="WGR_PARP1_like"/>
    <property type="match status" value="1"/>
</dbReference>
<dbReference type="GO" id="GO:0140806">
    <property type="term" value="F:NAD+-protein-aspartate ADP-ribosyltransferase activity"/>
    <property type="evidence" value="ECO:0007669"/>
    <property type="project" value="RHEA"/>
</dbReference>
<dbReference type="FunFam" id="1.20.142.10:FF:000002">
    <property type="entry name" value="Poly [ADP-ribose] polymerase"/>
    <property type="match status" value="1"/>
</dbReference>
<dbReference type="CDD" id="cd01437">
    <property type="entry name" value="parp_like"/>
    <property type="match status" value="1"/>
</dbReference>
<dbReference type="Gene3D" id="1.10.20.130">
    <property type="match status" value="1"/>
</dbReference>
<keyword evidence="17 32" id="KW-0862">Zinc</keyword>
<dbReference type="PROSITE" id="PS52007">
    <property type="entry name" value="PADR1"/>
    <property type="match status" value="1"/>
</dbReference>
<keyword evidence="6" id="KW-1017">Isopeptide bond</keyword>
<dbReference type="EMBL" id="FN653025">
    <property type="protein sequence ID" value="CBY18306.1"/>
    <property type="molecule type" value="Genomic_DNA"/>
</dbReference>
<comment type="catalytic activity">
    <reaction evidence="30">
        <text>L-tyrosyl-[protein] + NAD(+) = O-(ADP-D-ribosyl)-L-tyrosyl-[protein] + nicotinamide + H(+)</text>
        <dbReference type="Rhea" id="RHEA:58236"/>
        <dbReference type="Rhea" id="RHEA-COMP:10136"/>
        <dbReference type="Rhea" id="RHEA-COMP:15092"/>
        <dbReference type="ChEBI" id="CHEBI:15378"/>
        <dbReference type="ChEBI" id="CHEBI:17154"/>
        <dbReference type="ChEBI" id="CHEBI:46858"/>
        <dbReference type="ChEBI" id="CHEBI:57540"/>
        <dbReference type="ChEBI" id="CHEBI:142557"/>
    </reaction>
    <physiologicalReaction direction="left-to-right" evidence="30">
        <dbReference type="Rhea" id="RHEA:58237"/>
    </physiologicalReaction>
</comment>
<evidence type="ECO:0000259" key="37">
    <source>
        <dbReference type="PROSITE" id="PS51977"/>
    </source>
</evidence>
<dbReference type="GO" id="GO:0045087">
    <property type="term" value="P:innate immune response"/>
    <property type="evidence" value="ECO:0007669"/>
    <property type="project" value="UniProtKB-KW"/>
</dbReference>
<keyword evidence="19" id="KW-0805">Transcription regulation</keyword>
<keyword evidence="20 32" id="KW-0520">NAD</keyword>
<keyword evidence="21 32" id="KW-0238">DNA-binding</keyword>
<dbReference type="EC" id="2.4.2.30" evidence="32"/>
<evidence type="ECO:0000256" key="11">
    <source>
        <dbReference type="ARBA" id="ARBA00022695"/>
    </source>
</evidence>
<evidence type="ECO:0000313" key="39">
    <source>
        <dbReference type="Proteomes" id="UP000001307"/>
    </source>
</evidence>
<keyword evidence="12 32" id="KW-0479">Metal-binding</keyword>
<dbReference type="Gene3D" id="3.90.228.10">
    <property type="match status" value="1"/>
</dbReference>
<keyword evidence="15" id="KW-0013">ADP-ribosylation</keyword>
<evidence type="ECO:0000256" key="32">
    <source>
        <dbReference type="PIRNR" id="PIRNR000489"/>
    </source>
</evidence>
<keyword evidence="11" id="KW-0548">Nucleotidyltransferase</keyword>
<evidence type="ECO:0000259" key="34">
    <source>
        <dbReference type="PROSITE" id="PS50064"/>
    </source>
</evidence>
<dbReference type="InterPro" id="IPR012317">
    <property type="entry name" value="Poly(ADP-ribose)pol_cat_dom"/>
</dbReference>
<comment type="catalytic activity">
    <reaction evidence="31">
        <text>L-seryl-[protein] + NAD(+) = O-(ADP-D-ribosyl)-L-seryl-[protein] + nicotinamide + H(+)</text>
        <dbReference type="Rhea" id="RHEA:58232"/>
        <dbReference type="Rhea" id="RHEA-COMP:9863"/>
        <dbReference type="Rhea" id="RHEA-COMP:15091"/>
        <dbReference type="ChEBI" id="CHEBI:15378"/>
        <dbReference type="ChEBI" id="CHEBI:17154"/>
        <dbReference type="ChEBI" id="CHEBI:29999"/>
        <dbReference type="ChEBI" id="CHEBI:57540"/>
        <dbReference type="ChEBI" id="CHEBI:142556"/>
    </reaction>
    <physiologicalReaction direction="left-to-right" evidence="31">
        <dbReference type="Rhea" id="RHEA:58233"/>
    </physiologicalReaction>
</comment>
<dbReference type="GO" id="GO:0140808">
    <property type="term" value="F:NAD+-protein-tyrosine ADP-ribosyltransferase activity"/>
    <property type="evidence" value="ECO:0007669"/>
    <property type="project" value="RHEA"/>
</dbReference>
<dbReference type="PROSITE" id="PS51059">
    <property type="entry name" value="PARP_CATALYTIC"/>
    <property type="match status" value="1"/>
</dbReference>
<dbReference type="InterPro" id="IPR036616">
    <property type="entry name" value="Poly(ADP-ribose)pol_reg_dom_sf"/>
</dbReference>
<dbReference type="InterPro" id="IPR036957">
    <property type="entry name" value="Znf_PARP_sf"/>
</dbReference>
<dbReference type="GO" id="GO:0008270">
    <property type="term" value="F:zinc ion binding"/>
    <property type="evidence" value="ECO:0007669"/>
    <property type="project" value="UniProtKB-KW"/>
</dbReference>
<dbReference type="GO" id="GO:0140805">
    <property type="term" value="F:NAD+-protein-serine ADP-ribosyltransferase activity"/>
    <property type="evidence" value="ECO:0007669"/>
    <property type="project" value="RHEA"/>
</dbReference>
<feature type="domain" description="PARP alpha-helical" evidence="36">
    <location>
        <begin position="640"/>
        <end position="761"/>
    </location>
</feature>
<feature type="domain" description="PARP-type" evidence="34">
    <location>
        <begin position="9"/>
        <end position="96"/>
    </location>
</feature>
<dbReference type="SMART" id="SM01336">
    <property type="entry name" value="zf-PARP"/>
    <property type="match status" value="2"/>
</dbReference>
<protein>
    <recommendedName>
        <fullName evidence="32 33">Poly [ADP-ribose] polymerase</fullName>
        <ecNumber evidence="32">2.4.2.30</ecNumber>
    </recommendedName>
</protein>
<evidence type="ECO:0000256" key="7">
    <source>
        <dbReference type="ARBA" id="ARBA00022533"/>
    </source>
</evidence>
<keyword evidence="16" id="KW-0863">Zinc-finger</keyword>
<dbReference type="InterPro" id="IPR004102">
    <property type="entry name" value="Poly(ADP-ribose)pol_reg_dom"/>
</dbReference>
<dbReference type="GO" id="GO:0005829">
    <property type="term" value="C:cytosol"/>
    <property type="evidence" value="ECO:0007669"/>
    <property type="project" value="UniProtKB-SubCell"/>
</dbReference>
<keyword evidence="5" id="KW-0963">Cytoplasm</keyword>
<dbReference type="Gene3D" id="3.30.1740.10">
    <property type="entry name" value="Zinc finger, PARP-type"/>
    <property type="match status" value="2"/>
</dbReference>
<dbReference type="GO" id="GO:0140815">
    <property type="term" value="F:NAD+-protein-histidine ADP-ribosyltransferase activity"/>
    <property type="evidence" value="ECO:0007669"/>
    <property type="project" value="RHEA"/>
</dbReference>
<comment type="catalytic activity">
    <reaction evidence="29">
        <text>L-histidyl-[protein] + NAD(+) = N(tele)-(ADP-D-ribosyl)-L-histidyl-[protein] + nicotinamide + H(+)</text>
        <dbReference type="Rhea" id="RHEA:72071"/>
        <dbReference type="Rhea" id="RHEA-COMP:9745"/>
        <dbReference type="Rhea" id="RHEA-COMP:18085"/>
        <dbReference type="ChEBI" id="CHEBI:15378"/>
        <dbReference type="ChEBI" id="CHEBI:17154"/>
        <dbReference type="ChEBI" id="CHEBI:29979"/>
        <dbReference type="ChEBI" id="CHEBI:57540"/>
        <dbReference type="ChEBI" id="CHEBI:191398"/>
    </reaction>
    <physiologicalReaction direction="left-to-right" evidence="29">
        <dbReference type="Rhea" id="RHEA:72072"/>
    </physiologicalReaction>
</comment>
<dbReference type="InterPro" id="IPR036420">
    <property type="entry name" value="BRCT_dom_sf"/>
</dbReference>
<feature type="domain" description="PARP-type" evidence="34">
    <location>
        <begin position="114"/>
        <end position="207"/>
    </location>
</feature>
<evidence type="ECO:0000256" key="15">
    <source>
        <dbReference type="ARBA" id="ARBA00022765"/>
    </source>
</evidence>
<evidence type="ECO:0000256" key="33">
    <source>
        <dbReference type="RuleBase" id="RU362114"/>
    </source>
</evidence>
<feature type="domain" description="WGR" evidence="37">
    <location>
        <begin position="520"/>
        <end position="617"/>
    </location>
</feature>
<dbReference type="GO" id="GO:0051287">
    <property type="term" value="F:NAD binding"/>
    <property type="evidence" value="ECO:0007669"/>
    <property type="project" value="UniProtKB-UniRule"/>
</dbReference>
<dbReference type="PROSITE" id="PS50064">
    <property type="entry name" value="ZF_PARP_2"/>
    <property type="match status" value="2"/>
</dbReference>
<dbReference type="Pfam" id="PF08063">
    <property type="entry name" value="Zn_ribbon_PADR1"/>
    <property type="match status" value="1"/>
</dbReference>
<evidence type="ECO:0000259" key="35">
    <source>
        <dbReference type="PROSITE" id="PS51059"/>
    </source>
</evidence>
<keyword evidence="22" id="KW-0804">Transcription</keyword>
<evidence type="ECO:0000256" key="21">
    <source>
        <dbReference type="ARBA" id="ARBA00023125"/>
    </source>
</evidence>
<keyword evidence="8" id="KW-0399">Innate immunity</keyword>
<evidence type="ECO:0000259" key="36">
    <source>
        <dbReference type="PROSITE" id="PS51060"/>
    </source>
</evidence>
<keyword evidence="10 32" id="KW-0808">Transferase</keyword>
<dbReference type="InterPro" id="IPR049296">
    <property type="entry name" value="PARP1-like_PADR1_N"/>
</dbReference>
<dbReference type="SMART" id="SM00773">
    <property type="entry name" value="WGR"/>
    <property type="match status" value="1"/>
</dbReference>
<evidence type="ECO:0000256" key="5">
    <source>
        <dbReference type="ARBA" id="ARBA00022490"/>
    </source>
</evidence>
<organism evidence="38">
    <name type="scientific">Oikopleura dioica</name>
    <name type="common">Tunicate</name>
    <dbReference type="NCBI Taxonomy" id="34765"/>
    <lineage>
        <taxon>Eukaryota</taxon>
        <taxon>Metazoa</taxon>
        <taxon>Chordata</taxon>
        <taxon>Tunicata</taxon>
        <taxon>Appendicularia</taxon>
        <taxon>Copelata</taxon>
        <taxon>Oikopleuridae</taxon>
        <taxon>Oikopleura</taxon>
    </lineage>
</organism>
<comment type="similarity">
    <text evidence="27">Belongs to the ARTD/PARP family.</text>
</comment>
<evidence type="ECO:0000256" key="3">
    <source>
        <dbReference type="ARBA" id="ARBA00004604"/>
    </source>
</evidence>
<evidence type="ECO:0000256" key="19">
    <source>
        <dbReference type="ARBA" id="ARBA00023015"/>
    </source>
</evidence>
<dbReference type="SMART" id="SM01335">
    <property type="entry name" value="PADR1"/>
    <property type="match status" value="1"/>
</dbReference>
<dbReference type="Gene3D" id="3.40.50.10190">
    <property type="entry name" value="BRCT domain"/>
    <property type="match status" value="1"/>
</dbReference>
<evidence type="ECO:0000256" key="14">
    <source>
        <dbReference type="ARBA" id="ARBA00022763"/>
    </source>
</evidence>
<dbReference type="InterPro" id="IPR008893">
    <property type="entry name" value="WGR_domain"/>
</dbReference>
<dbReference type="Pfam" id="PF21728">
    <property type="entry name" value="PADR1_N"/>
    <property type="match status" value="1"/>
</dbReference>
<dbReference type="InterPro" id="IPR008288">
    <property type="entry name" value="PARP"/>
</dbReference>
<comment type="catalytic activity">
    <reaction evidence="26">
        <text>L-aspartyl-[protein] + NAD(+) = 4-O-(ADP-D-ribosyl)-L-aspartyl-[protein] + nicotinamide</text>
        <dbReference type="Rhea" id="RHEA:54424"/>
        <dbReference type="Rhea" id="RHEA-COMP:9867"/>
        <dbReference type="Rhea" id="RHEA-COMP:13832"/>
        <dbReference type="ChEBI" id="CHEBI:17154"/>
        <dbReference type="ChEBI" id="CHEBI:29961"/>
        <dbReference type="ChEBI" id="CHEBI:57540"/>
        <dbReference type="ChEBI" id="CHEBI:138102"/>
    </reaction>
    <physiologicalReaction direction="left-to-right" evidence="26">
        <dbReference type="Rhea" id="RHEA:54425"/>
    </physiologicalReaction>
</comment>
<evidence type="ECO:0000256" key="31">
    <source>
        <dbReference type="ARBA" id="ARBA00048575"/>
    </source>
</evidence>
<dbReference type="Pfam" id="PF00533">
    <property type="entry name" value="BRCT"/>
    <property type="match status" value="1"/>
</dbReference>
<evidence type="ECO:0000256" key="25">
    <source>
        <dbReference type="ARBA" id="ARBA00024159"/>
    </source>
</evidence>
<dbReference type="Proteomes" id="UP000001307">
    <property type="component" value="Unassembled WGS sequence"/>
</dbReference>
<evidence type="ECO:0000256" key="9">
    <source>
        <dbReference type="ARBA" id="ARBA00022676"/>
    </source>
</evidence>
<dbReference type="PIRSF" id="PIRSF000489">
    <property type="entry name" value="NAD_ADPRT"/>
    <property type="match status" value="1"/>
</dbReference>
<dbReference type="GO" id="GO:0070212">
    <property type="term" value="P:protein poly-ADP-ribosylation"/>
    <property type="evidence" value="ECO:0007669"/>
    <property type="project" value="TreeGrafter"/>
</dbReference>
<evidence type="ECO:0000256" key="27">
    <source>
        <dbReference type="ARBA" id="ARBA00024347"/>
    </source>
</evidence>
<dbReference type="InterPro" id="IPR001357">
    <property type="entry name" value="BRCT_dom"/>
</dbReference>
<dbReference type="GO" id="GO:0005730">
    <property type="term" value="C:nucleolus"/>
    <property type="evidence" value="ECO:0007669"/>
    <property type="project" value="UniProtKB-SubCell"/>
</dbReference>
<dbReference type="GO" id="GO:0003677">
    <property type="term" value="F:DNA binding"/>
    <property type="evidence" value="ECO:0007669"/>
    <property type="project" value="UniProtKB-UniRule"/>
</dbReference>
<evidence type="ECO:0000256" key="23">
    <source>
        <dbReference type="ARBA" id="ARBA00023204"/>
    </source>
</evidence>
<dbReference type="OrthoDB" id="429950at2759"/>
<proteinExistence type="inferred from homology"/>
<dbReference type="FunFam" id="3.90.228.10:FF:000002">
    <property type="entry name" value="Poly [ADP-ribose] polymerase"/>
    <property type="match status" value="1"/>
</dbReference>
<feature type="domain" description="PARP catalytic" evidence="35">
    <location>
        <begin position="771"/>
        <end position="998"/>
    </location>
</feature>
<evidence type="ECO:0000256" key="1">
    <source>
        <dbReference type="ARBA" id="ARBA00004286"/>
    </source>
</evidence>
<dbReference type="SUPFAM" id="SSF57716">
    <property type="entry name" value="Glucocorticoid receptor-like (DNA-binding domain)"/>
    <property type="match status" value="2"/>
</dbReference>
<evidence type="ECO:0000256" key="6">
    <source>
        <dbReference type="ARBA" id="ARBA00022499"/>
    </source>
</evidence>
<evidence type="ECO:0000256" key="28">
    <source>
        <dbReference type="ARBA" id="ARBA00033987"/>
    </source>
</evidence>
<evidence type="ECO:0000256" key="4">
    <source>
        <dbReference type="ARBA" id="ARBA00022454"/>
    </source>
</evidence>
<dbReference type="PANTHER" id="PTHR10459:SF112">
    <property type="entry name" value="POLY [ADP-RIBOSE] POLYMERASE 1"/>
    <property type="match status" value="1"/>
</dbReference>
<dbReference type="InterPro" id="IPR038650">
    <property type="entry name" value="PADR1_C_dom_sf"/>
</dbReference>
<comment type="catalytic activity">
    <reaction evidence="25">
        <text>L-glutamyl-[protein] + NAD(+) = 5-O-(ADP-D-ribosyl)-L-glutamyl-[protein] + nicotinamide</text>
        <dbReference type="Rhea" id="RHEA:58224"/>
        <dbReference type="Rhea" id="RHEA-COMP:10208"/>
        <dbReference type="Rhea" id="RHEA-COMP:15089"/>
        <dbReference type="ChEBI" id="CHEBI:17154"/>
        <dbReference type="ChEBI" id="CHEBI:29973"/>
        <dbReference type="ChEBI" id="CHEBI:57540"/>
        <dbReference type="ChEBI" id="CHEBI:142540"/>
    </reaction>
    <physiologicalReaction direction="left-to-right" evidence="25">
        <dbReference type="Rhea" id="RHEA:58225"/>
    </physiologicalReaction>
</comment>